<evidence type="ECO:0000256" key="4">
    <source>
        <dbReference type="ARBA" id="ARBA00022741"/>
    </source>
</evidence>
<evidence type="ECO:0000313" key="9">
    <source>
        <dbReference type="Proteomes" id="UP001163823"/>
    </source>
</evidence>
<gene>
    <name evidence="8" type="ORF">O6P43_033910</name>
</gene>
<feature type="region of interest" description="Disordered" evidence="6">
    <location>
        <begin position="278"/>
        <end position="302"/>
    </location>
</feature>
<evidence type="ECO:0000256" key="6">
    <source>
        <dbReference type="SAM" id="MobiDB-lite"/>
    </source>
</evidence>
<dbReference type="EMBL" id="JARAOO010000014">
    <property type="protein sequence ID" value="KAJ7944524.1"/>
    <property type="molecule type" value="Genomic_DNA"/>
</dbReference>
<dbReference type="GO" id="GO:0005524">
    <property type="term" value="F:ATP binding"/>
    <property type="evidence" value="ECO:0007669"/>
    <property type="project" value="UniProtKB-KW"/>
</dbReference>
<comment type="pathway">
    <text evidence="1">Sulfur metabolism; hydrogen sulfide biosynthesis; sulfite from sulfate: step 2/3.</text>
</comment>
<dbReference type="CDD" id="cd02027">
    <property type="entry name" value="APSK"/>
    <property type="match status" value="1"/>
</dbReference>
<keyword evidence="4" id="KW-0547">Nucleotide-binding</keyword>
<dbReference type="AlphaFoldDB" id="A0AAD7KRR5"/>
<feature type="domain" description="APS kinase" evidence="7">
    <location>
        <begin position="79"/>
        <end position="128"/>
    </location>
</feature>
<keyword evidence="5" id="KW-0067">ATP-binding</keyword>
<comment type="similarity">
    <text evidence="2">Belongs to the APS kinase family.</text>
</comment>
<reference evidence="8" key="1">
    <citation type="journal article" date="2023" name="Science">
        <title>Elucidation of the pathway for biosynthesis of saponin adjuvants from the soapbark tree.</title>
        <authorList>
            <person name="Reed J."/>
            <person name="Orme A."/>
            <person name="El-Demerdash A."/>
            <person name="Owen C."/>
            <person name="Martin L.B.B."/>
            <person name="Misra R.C."/>
            <person name="Kikuchi S."/>
            <person name="Rejzek M."/>
            <person name="Martin A.C."/>
            <person name="Harkess A."/>
            <person name="Leebens-Mack J."/>
            <person name="Louveau T."/>
            <person name="Stephenson M.J."/>
            <person name="Osbourn A."/>
        </authorList>
    </citation>
    <scope>NUCLEOTIDE SEQUENCE</scope>
    <source>
        <strain evidence="8">S10</strain>
    </source>
</reference>
<protein>
    <submittedName>
        <fullName evidence="8">Adenylyl-sulfate kinase</fullName>
    </submittedName>
</protein>
<evidence type="ECO:0000256" key="5">
    <source>
        <dbReference type="ARBA" id="ARBA00022840"/>
    </source>
</evidence>
<name>A0AAD7KRR5_QUISA</name>
<dbReference type="InterPro" id="IPR027417">
    <property type="entry name" value="P-loop_NTPase"/>
</dbReference>
<feature type="domain" description="APS kinase" evidence="7">
    <location>
        <begin position="18"/>
        <end position="77"/>
    </location>
</feature>
<dbReference type="PANTHER" id="PTHR11055:SF63">
    <property type="entry name" value="ADENYLYL-SULFATE KINASE 1, CHLOROPLASTIC"/>
    <property type="match status" value="1"/>
</dbReference>
<evidence type="ECO:0000256" key="2">
    <source>
        <dbReference type="ARBA" id="ARBA00007008"/>
    </source>
</evidence>
<dbReference type="PANTHER" id="PTHR11055">
    <property type="entry name" value="BIFUNCTIONAL 3'-PHOSPHOADENOSINE 5'-PHOSPHOSULFATE SYNTHASE"/>
    <property type="match status" value="1"/>
</dbReference>
<dbReference type="InterPro" id="IPR059117">
    <property type="entry name" value="APS_kinase_dom"/>
</dbReference>
<dbReference type="Pfam" id="PF01583">
    <property type="entry name" value="APS_kinase"/>
    <property type="match status" value="2"/>
</dbReference>
<comment type="caution">
    <text evidence="8">The sequence shown here is derived from an EMBL/GenBank/DDBJ whole genome shotgun (WGS) entry which is preliminary data.</text>
</comment>
<sequence>MSTVGKSTNIVWHECLIGKSALACALSRGLHFRRKLTYVLDGDNVRHGLNSDLSFRVEDRGENIRRIGEVAKLFADAEGDFIEVFVDVPLHVCEEIDPKGLYKLARAGKIRGFTGIDDPYEPPLNCETIKELNVKTKNWKELLTDEPFTKEDLITVQNHNALYRKVLLDFDHVKNSLQVDDEDLKKISSDPTYNINVTGDINEMLKELRTEKGRQTAMLGGGGSKAQNKRAAALAAIFVARSHIIEDSKSDTNGESETPQGFSIVDFGSASVHERSAAAAKAAPSDKTATRKLCTWQVTGNQ</sequence>
<dbReference type="GO" id="GO:0000103">
    <property type="term" value="P:sulfate assimilation"/>
    <property type="evidence" value="ECO:0007669"/>
    <property type="project" value="InterPro"/>
</dbReference>
<keyword evidence="3" id="KW-0808">Transferase</keyword>
<dbReference type="GO" id="GO:0004020">
    <property type="term" value="F:adenylylsulfate kinase activity"/>
    <property type="evidence" value="ECO:0007669"/>
    <property type="project" value="UniProtKB-EC"/>
</dbReference>
<proteinExistence type="inferred from homology"/>
<organism evidence="8 9">
    <name type="scientific">Quillaja saponaria</name>
    <name type="common">Soap bark tree</name>
    <dbReference type="NCBI Taxonomy" id="32244"/>
    <lineage>
        <taxon>Eukaryota</taxon>
        <taxon>Viridiplantae</taxon>
        <taxon>Streptophyta</taxon>
        <taxon>Embryophyta</taxon>
        <taxon>Tracheophyta</taxon>
        <taxon>Spermatophyta</taxon>
        <taxon>Magnoliopsida</taxon>
        <taxon>eudicotyledons</taxon>
        <taxon>Gunneridae</taxon>
        <taxon>Pentapetalae</taxon>
        <taxon>rosids</taxon>
        <taxon>fabids</taxon>
        <taxon>Fabales</taxon>
        <taxon>Quillajaceae</taxon>
        <taxon>Quillaja</taxon>
    </lineage>
</organism>
<keyword evidence="8" id="KW-0418">Kinase</keyword>
<evidence type="ECO:0000313" key="8">
    <source>
        <dbReference type="EMBL" id="KAJ7944524.1"/>
    </source>
</evidence>
<keyword evidence="9" id="KW-1185">Reference proteome</keyword>
<accession>A0AAD7KRR5</accession>
<dbReference type="Proteomes" id="UP001163823">
    <property type="component" value="Chromosome 14"/>
</dbReference>
<evidence type="ECO:0000259" key="7">
    <source>
        <dbReference type="Pfam" id="PF01583"/>
    </source>
</evidence>
<evidence type="ECO:0000256" key="3">
    <source>
        <dbReference type="ARBA" id="ARBA00022679"/>
    </source>
</evidence>
<dbReference type="KEGG" id="qsa:O6P43_033910"/>
<dbReference type="Gene3D" id="3.40.50.300">
    <property type="entry name" value="P-loop containing nucleotide triphosphate hydrolases"/>
    <property type="match status" value="2"/>
</dbReference>
<dbReference type="SUPFAM" id="SSF52540">
    <property type="entry name" value="P-loop containing nucleoside triphosphate hydrolases"/>
    <property type="match status" value="1"/>
</dbReference>
<evidence type="ECO:0000256" key="1">
    <source>
        <dbReference type="ARBA" id="ARBA00004806"/>
    </source>
</evidence>